<dbReference type="InterPro" id="IPR052842">
    <property type="entry name" value="ER_Co-chaperone"/>
</dbReference>
<proteinExistence type="predicted"/>
<dbReference type="PRINTS" id="PR00625">
    <property type="entry name" value="JDOMAIN"/>
</dbReference>
<evidence type="ECO:0000256" key="2">
    <source>
        <dbReference type="SAM" id="MobiDB-lite"/>
    </source>
</evidence>
<dbReference type="FunFam" id="1.10.287.110:FF:000045">
    <property type="entry name" value="Molecular chaperone DnaJ"/>
    <property type="match status" value="1"/>
</dbReference>
<dbReference type="InterPro" id="IPR036869">
    <property type="entry name" value="J_dom_sf"/>
</dbReference>
<dbReference type="EMBL" id="JADFTS010000007">
    <property type="protein sequence ID" value="KAF9597985.1"/>
    <property type="molecule type" value="Genomic_DNA"/>
</dbReference>
<feature type="compositionally biased region" description="Polar residues" evidence="2">
    <location>
        <begin position="399"/>
        <end position="410"/>
    </location>
</feature>
<evidence type="ECO:0000313" key="4">
    <source>
        <dbReference type="EMBL" id="KAF9597985.1"/>
    </source>
</evidence>
<evidence type="ECO:0000313" key="5">
    <source>
        <dbReference type="Proteomes" id="UP000631114"/>
    </source>
</evidence>
<sequence length="551" mass="60737">MYLKLVLGVERDASQRQIQKAFHKLSLQYHPDKNKNKGAEEKFAEINNAYDILSDEEKRKNYDLYGDEKGNARFESGNPGGHEGYTHFTSGGPGNSHFSFDPSEWQTTGGQGNSKSFSFSFGGNPSASGSSFGFDVNDIFSNFFGGVMGGGSQFGGFGGSSRTRSQPTSSKNIQAVNSLVFKNEILEQGITWILLSYVPSSKGYHVLESIVEEVASQLQGALKAGSINCQKDQSLCKELGLHSRKSTQVFVYSYKSSDKGTVAEYNGALEAKSLKSFCQDQLPRFSRRVNVAHFDYTLTNVENLPRVLLLSTKKDTPVIWRALSGLYRRRIMFYDAEVHDVFDPAVKSLGVDALPAVVGWLSNGEKHVLKTGITVKDLKSAISELSGILDKFEKKSKKTASSQPKSSQQTDTDEKHLPLLTKSNLDSVCGESTPVCVIGAFRSSNGKEMLESILSTVSKKSLTRRQNQVSGSEDSISFSLLDANKQQEFLNSMDKTSFKSKDNSLVAYKPRKGKFAAFTNVLTLDEVERFIGAVLNGDVRFSKMKRKPVLK</sequence>
<evidence type="ECO:0000256" key="1">
    <source>
        <dbReference type="ARBA" id="ARBA00023186"/>
    </source>
</evidence>
<dbReference type="SMART" id="SM00271">
    <property type="entry name" value="DnaJ"/>
    <property type="match status" value="1"/>
</dbReference>
<dbReference type="CDD" id="cd06257">
    <property type="entry name" value="DnaJ"/>
    <property type="match status" value="1"/>
</dbReference>
<dbReference type="PANTHER" id="PTHR45184:SF1">
    <property type="entry name" value="DNAJ PROTEIN ERDJ3A"/>
    <property type="match status" value="1"/>
</dbReference>
<dbReference type="PANTHER" id="PTHR45184">
    <property type="entry name" value="DNAJ PROTEIN ERDJ3A"/>
    <property type="match status" value="1"/>
</dbReference>
<dbReference type="SUPFAM" id="SSF46565">
    <property type="entry name" value="Chaperone J-domain"/>
    <property type="match status" value="1"/>
</dbReference>
<dbReference type="PROSITE" id="PS00636">
    <property type="entry name" value="DNAJ_1"/>
    <property type="match status" value="1"/>
</dbReference>
<dbReference type="Proteomes" id="UP000631114">
    <property type="component" value="Unassembled WGS sequence"/>
</dbReference>
<keyword evidence="1" id="KW-0143">Chaperone</keyword>
<dbReference type="PROSITE" id="PS50076">
    <property type="entry name" value="DNAJ_2"/>
    <property type="match status" value="1"/>
</dbReference>
<accession>A0A835LK99</accession>
<gene>
    <name evidence="4" type="ORF">IFM89_023470</name>
</gene>
<feature type="domain" description="J" evidence="3">
    <location>
        <begin position="2"/>
        <end position="66"/>
    </location>
</feature>
<feature type="region of interest" description="Disordered" evidence="2">
    <location>
        <begin position="396"/>
        <end position="417"/>
    </location>
</feature>
<reference evidence="4 5" key="1">
    <citation type="submission" date="2020-10" db="EMBL/GenBank/DDBJ databases">
        <title>The Coptis chinensis genome and diversification of protoberbering-type alkaloids.</title>
        <authorList>
            <person name="Wang B."/>
            <person name="Shu S."/>
            <person name="Song C."/>
            <person name="Liu Y."/>
        </authorList>
    </citation>
    <scope>NUCLEOTIDE SEQUENCE [LARGE SCALE GENOMIC DNA]</scope>
    <source>
        <strain evidence="4">HL-2020</strain>
        <tissue evidence="4">Leaf</tissue>
    </source>
</reference>
<dbReference type="InterPro" id="IPR018253">
    <property type="entry name" value="DnaJ_domain_CS"/>
</dbReference>
<dbReference type="InterPro" id="IPR036249">
    <property type="entry name" value="Thioredoxin-like_sf"/>
</dbReference>
<evidence type="ECO:0000259" key="3">
    <source>
        <dbReference type="PROSITE" id="PS50076"/>
    </source>
</evidence>
<feature type="region of interest" description="Disordered" evidence="2">
    <location>
        <begin position="70"/>
        <end position="111"/>
    </location>
</feature>
<dbReference type="Gene3D" id="3.40.30.10">
    <property type="entry name" value="Glutaredoxin"/>
    <property type="match status" value="1"/>
</dbReference>
<dbReference type="Gene3D" id="1.10.287.110">
    <property type="entry name" value="DnaJ domain"/>
    <property type="match status" value="1"/>
</dbReference>
<dbReference type="OrthoDB" id="10250354at2759"/>
<organism evidence="4 5">
    <name type="scientific">Coptis chinensis</name>
    <dbReference type="NCBI Taxonomy" id="261450"/>
    <lineage>
        <taxon>Eukaryota</taxon>
        <taxon>Viridiplantae</taxon>
        <taxon>Streptophyta</taxon>
        <taxon>Embryophyta</taxon>
        <taxon>Tracheophyta</taxon>
        <taxon>Spermatophyta</taxon>
        <taxon>Magnoliopsida</taxon>
        <taxon>Ranunculales</taxon>
        <taxon>Ranunculaceae</taxon>
        <taxon>Coptidoideae</taxon>
        <taxon>Coptis</taxon>
    </lineage>
</organism>
<keyword evidence="5" id="KW-1185">Reference proteome</keyword>
<dbReference type="SUPFAM" id="SSF52833">
    <property type="entry name" value="Thioredoxin-like"/>
    <property type="match status" value="1"/>
</dbReference>
<dbReference type="Pfam" id="PF00226">
    <property type="entry name" value="DnaJ"/>
    <property type="match status" value="1"/>
</dbReference>
<dbReference type="InterPro" id="IPR001623">
    <property type="entry name" value="DnaJ_domain"/>
</dbReference>
<protein>
    <recommendedName>
        <fullName evidence="3">J domain-containing protein</fullName>
    </recommendedName>
</protein>
<name>A0A835LK99_9MAGN</name>
<dbReference type="AlphaFoldDB" id="A0A835LK99"/>
<comment type="caution">
    <text evidence="4">The sequence shown here is derived from an EMBL/GenBank/DDBJ whole genome shotgun (WGS) entry which is preliminary data.</text>
</comment>